<dbReference type="Pfam" id="PF18989">
    <property type="entry name" value="DUF5722"/>
    <property type="match status" value="1"/>
</dbReference>
<accession>A0A5M6DHL7</accession>
<organism evidence="2 3">
    <name type="scientific">Roseiconus nitratireducens</name>
    <dbReference type="NCBI Taxonomy" id="2605748"/>
    <lineage>
        <taxon>Bacteria</taxon>
        <taxon>Pseudomonadati</taxon>
        <taxon>Planctomycetota</taxon>
        <taxon>Planctomycetia</taxon>
        <taxon>Pirellulales</taxon>
        <taxon>Pirellulaceae</taxon>
        <taxon>Roseiconus</taxon>
    </lineage>
</organism>
<reference evidence="2 3" key="1">
    <citation type="submission" date="2019-08" db="EMBL/GenBank/DDBJ databases">
        <authorList>
            <person name="Dhanesh K."/>
            <person name="Kumar G."/>
            <person name="Sasikala C."/>
            <person name="Venkata Ramana C."/>
        </authorList>
    </citation>
    <scope>NUCLEOTIDE SEQUENCE [LARGE SCALE GENOMIC DNA]</scope>
    <source>
        <strain evidence="2 3">JC645</strain>
    </source>
</reference>
<name>A0A5M6DHL7_9BACT</name>
<protein>
    <recommendedName>
        <fullName evidence="1">DUF5722 domain-containing protein</fullName>
    </recommendedName>
</protein>
<dbReference type="SUPFAM" id="SSF51445">
    <property type="entry name" value="(Trans)glycosidases"/>
    <property type="match status" value="1"/>
</dbReference>
<evidence type="ECO:0000259" key="1">
    <source>
        <dbReference type="Pfam" id="PF18989"/>
    </source>
</evidence>
<dbReference type="EMBL" id="VWOX01000001">
    <property type="protein sequence ID" value="KAA5547038.1"/>
    <property type="molecule type" value="Genomic_DNA"/>
</dbReference>
<dbReference type="Proteomes" id="UP000324479">
    <property type="component" value="Unassembled WGS sequence"/>
</dbReference>
<proteinExistence type="predicted"/>
<evidence type="ECO:0000313" key="3">
    <source>
        <dbReference type="Proteomes" id="UP000324479"/>
    </source>
</evidence>
<feature type="domain" description="DUF5722" evidence="1">
    <location>
        <begin position="315"/>
        <end position="692"/>
    </location>
</feature>
<dbReference type="InterPro" id="IPR017853">
    <property type="entry name" value="GH"/>
</dbReference>
<dbReference type="Gene3D" id="3.20.20.80">
    <property type="entry name" value="Glycosidases"/>
    <property type="match status" value="1"/>
</dbReference>
<keyword evidence="3" id="KW-1185">Reference proteome</keyword>
<evidence type="ECO:0000313" key="2">
    <source>
        <dbReference type="EMBL" id="KAA5547038.1"/>
    </source>
</evidence>
<gene>
    <name evidence="2" type="ORF">FYK55_01060</name>
</gene>
<dbReference type="InterPro" id="IPR043780">
    <property type="entry name" value="DUF5722"/>
</dbReference>
<comment type="caution">
    <text evidence="2">The sequence shown here is derived from an EMBL/GenBank/DDBJ whole genome shotgun (WGS) entry which is preliminary data.</text>
</comment>
<dbReference type="AlphaFoldDB" id="A0A5M6DHL7"/>
<sequence length="704" mass="79881">MIVWLGLHSGLDSAEPVSHVSIDWREITAEAHDVSVAATDAQVSIETMGEDPFFWFEMPAIPTSDRDWMLSISYFCPQGVSGIQWRTGRPARADGFVDLPAMAPAEGWTEYVVNLSQLAPEAVRSEGPVAIRLDLGNHAGVKLMVRGVRLRPMNDHELTERREAQRLRREKIELANHIRRYQQKSWDAVVERVRARRDQLIVTGRWLAPASPSDSTPEDSKKNVFLIPRFPESISAERPDSQELKHRYPVEITASGRFSTEVPVDAASELRLPGVRWQLIRLVQAESLAASKPISPARAVDLPVVRDRTTRPVSEVAKGLTCITSRFEPQTLRELGLTHGSVNILLSGLISDSPRPGWVPRRILNRRWWVNEQRLSGVDRNVLTGNAAGMQMAAILLIRPHGELAHPQAVDAGTYAMPDLTTRPAVAAYRAVLHLLAERYGQTKSMHGRIDHWIVHNEVDYGWQWTNMGQQPMEVFMDHYERSMRLVDQAVRTYNPDGRAFISLTHRWNVPDDRPWKTYAPRDMLNWLIRQCELEGDYPWGVAYHPYPESLWRADTWNDTQVTDAFETRLITLKNLTVLDRFLHQDRCRFADGAVRPVLCSEQGFHADVSDAEQLRQQAAALLYAWEKLRQCPSIIAFDYHRPSDHPDEGGLRLGLRGLPTSDDPLGKPKPAWEVYRAIGTAGESDWRQQLSPLWQTPTDDGSP</sequence>